<evidence type="ECO:0000256" key="1">
    <source>
        <dbReference type="ARBA" id="ARBA00023015"/>
    </source>
</evidence>
<proteinExistence type="predicted"/>
<keyword evidence="6" id="KW-1185">Reference proteome</keyword>
<dbReference type="SMART" id="SM00530">
    <property type="entry name" value="HTH_XRE"/>
    <property type="match status" value="1"/>
</dbReference>
<keyword evidence="1" id="KW-0805">Transcription regulation</keyword>
<dbReference type="CDD" id="cd00093">
    <property type="entry name" value="HTH_XRE"/>
    <property type="match status" value="1"/>
</dbReference>
<dbReference type="RefSeq" id="WP_133767908.1">
    <property type="nucleotide sequence ID" value="NZ_SNZR01000005.1"/>
</dbReference>
<dbReference type="Gene3D" id="1.10.260.40">
    <property type="entry name" value="lambda repressor-like DNA-binding domains"/>
    <property type="match status" value="1"/>
</dbReference>
<dbReference type="PANTHER" id="PTHR46797">
    <property type="entry name" value="HTH-TYPE TRANSCRIPTIONAL REGULATOR"/>
    <property type="match status" value="1"/>
</dbReference>
<dbReference type="EMBL" id="SNZR01000005">
    <property type="protein sequence ID" value="TDR95472.1"/>
    <property type="molecule type" value="Genomic_DNA"/>
</dbReference>
<gene>
    <name evidence="5" type="ORF">EV668_0087</name>
</gene>
<feature type="domain" description="HTH cro/C1-type" evidence="4">
    <location>
        <begin position="12"/>
        <end position="65"/>
    </location>
</feature>
<comment type="caution">
    <text evidence="5">The sequence shown here is derived from an EMBL/GenBank/DDBJ whole genome shotgun (WGS) entry which is preliminary data.</text>
</comment>
<dbReference type="InterPro" id="IPR050807">
    <property type="entry name" value="TransReg_Diox_bact_type"/>
</dbReference>
<evidence type="ECO:0000259" key="4">
    <source>
        <dbReference type="PROSITE" id="PS50943"/>
    </source>
</evidence>
<dbReference type="PROSITE" id="PS50943">
    <property type="entry name" value="HTH_CROC1"/>
    <property type="match status" value="1"/>
</dbReference>
<dbReference type="GO" id="GO:0003700">
    <property type="term" value="F:DNA-binding transcription factor activity"/>
    <property type="evidence" value="ECO:0007669"/>
    <property type="project" value="TreeGrafter"/>
</dbReference>
<accession>A0A4R7CAG9</accession>
<dbReference type="AlphaFoldDB" id="A0A4R7CAG9"/>
<sequence length="83" mass="9386">MDVRRIIGLNARRYRLQAGLSQEAVAERMGVDRAYISGLEGGRRNPTVITMWHLSVALQIPLPAFFERPEDDESIYRQVSLGA</sequence>
<dbReference type="GO" id="GO:0003677">
    <property type="term" value="F:DNA binding"/>
    <property type="evidence" value="ECO:0007669"/>
    <property type="project" value="UniProtKB-KW"/>
</dbReference>
<name>A0A4R7CAG9_9HYPH</name>
<evidence type="ECO:0000256" key="2">
    <source>
        <dbReference type="ARBA" id="ARBA00023125"/>
    </source>
</evidence>
<dbReference type="Proteomes" id="UP000295122">
    <property type="component" value="Unassembled WGS sequence"/>
</dbReference>
<keyword evidence="3" id="KW-0804">Transcription</keyword>
<protein>
    <submittedName>
        <fullName evidence="5">Helix-turn-helix protein</fullName>
    </submittedName>
</protein>
<evidence type="ECO:0000313" key="5">
    <source>
        <dbReference type="EMBL" id="TDR95472.1"/>
    </source>
</evidence>
<keyword evidence="2" id="KW-0238">DNA-binding</keyword>
<evidence type="ECO:0000256" key="3">
    <source>
        <dbReference type="ARBA" id="ARBA00023163"/>
    </source>
</evidence>
<dbReference type="GO" id="GO:0005829">
    <property type="term" value="C:cytosol"/>
    <property type="evidence" value="ECO:0007669"/>
    <property type="project" value="TreeGrafter"/>
</dbReference>
<reference evidence="5 6" key="1">
    <citation type="submission" date="2019-03" db="EMBL/GenBank/DDBJ databases">
        <title>Genomic Encyclopedia of Type Strains, Phase IV (KMG-IV): sequencing the most valuable type-strain genomes for metagenomic binning, comparative biology and taxonomic classification.</title>
        <authorList>
            <person name="Goeker M."/>
        </authorList>
    </citation>
    <scope>NUCLEOTIDE SEQUENCE [LARGE SCALE GENOMIC DNA]</scope>
    <source>
        <strain evidence="5 6">DSM 25903</strain>
    </source>
</reference>
<dbReference type="OrthoDB" id="9815697at2"/>
<dbReference type="InterPro" id="IPR010982">
    <property type="entry name" value="Lambda_DNA-bd_dom_sf"/>
</dbReference>
<dbReference type="SUPFAM" id="SSF47413">
    <property type="entry name" value="lambda repressor-like DNA-binding domains"/>
    <property type="match status" value="1"/>
</dbReference>
<dbReference type="PANTHER" id="PTHR46797:SF23">
    <property type="entry name" value="HTH-TYPE TRANSCRIPTIONAL REGULATOR SUTR"/>
    <property type="match status" value="1"/>
</dbReference>
<dbReference type="Pfam" id="PF01381">
    <property type="entry name" value="HTH_3"/>
    <property type="match status" value="1"/>
</dbReference>
<dbReference type="InterPro" id="IPR001387">
    <property type="entry name" value="Cro/C1-type_HTH"/>
</dbReference>
<organism evidence="5 6">
    <name type="scientific">Enterovirga rhinocerotis</name>
    <dbReference type="NCBI Taxonomy" id="1339210"/>
    <lineage>
        <taxon>Bacteria</taxon>
        <taxon>Pseudomonadati</taxon>
        <taxon>Pseudomonadota</taxon>
        <taxon>Alphaproteobacteria</taxon>
        <taxon>Hyphomicrobiales</taxon>
        <taxon>Methylobacteriaceae</taxon>
        <taxon>Enterovirga</taxon>
    </lineage>
</organism>
<evidence type="ECO:0000313" key="6">
    <source>
        <dbReference type="Proteomes" id="UP000295122"/>
    </source>
</evidence>